<dbReference type="Pfam" id="PF14759">
    <property type="entry name" value="Reductase_C"/>
    <property type="match status" value="1"/>
</dbReference>
<dbReference type="OrthoDB" id="4213189at2"/>
<evidence type="ECO:0000256" key="4">
    <source>
        <dbReference type="ARBA" id="ARBA00023002"/>
    </source>
</evidence>
<dbReference type="Gene3D" id="3.50.50.60">
    <property type="entry name" value="FAD/NAD(P)-binding domain"/>
    <property type="match status" value="2"/>
</dbReference>
<dbReference type="Pfam" id="PF07992">
    <property type="entry name" value="Pyr_redox_2"/>
    <property type="match status" value="1"/>
</dbReference>
<sequence>MSGQTVVIVGSSVGGVRTAKALRSQGFGGRIVLIGRESNLPYDKPPLSKQFLAGSWDQSRLTMLTAEQADEAGIELRLGNAAEQLDLADRAVVLADGARVPFDILVVATGADARPAPWPVASGVYLVRTLDDSRGLARALAAAGPVVVVGGGFIGAEVASTAHAAGRNVTIVDPLTAPIGRIVGAELGAILTSVHARHGVQTRFGAGVESVDGREGDLRVTLTSNETLRAAIVVVGIGAIPNDAWLSSSGLLIDDGVVCDEFCRAVGHPGVFAVGDVVRWRHPGHKEDVRVEHWTNAAEQAACVAHNITHPDELRSYAPTEYVWSDQYDWKIQIAGRPHRATLDRIVGDLDVDPPQSAAVFGDQDGMLTAAVTVNWPKALMLCRRMIGAGTTVADCLAEVERLPQLNVGQSAGG</sequence>
<protein>
    <submittedName>
        <fullName evidence="7">FAD-dependent oxidoreductase</fullName>
    </submittedName>
</protein>
<dbReference type="GeneID" id="77302953"/>
<dbReference type="PRINTS" id="PR00411">
    <property type="entry name" value="PNDRDTASEI"/>
</dbReference>
<accession>A0A1X0KK35</accession>
<dbReference type="InterPro" id="IPR023753">
    <property type="entry name" value="FAD/NAD-binding_dom"/>
</dbReference>
<comment type="caution">
    <text evidence="7">The sequence shown here is derived from an EMBL/GenBank/DDBJ whole genome shotgun (WGS) entry which is preliminary data.</text>
</comment>
<keyword evidence="2" id="KW-0285">Flavoprotein</keyword>
<dbReference type="GO" id="GO:0005737">
    <property type="term" value="C:cytoplasm"/>
    <property type="evidence" value="ECO:0007669"/>
    <property type="project" value="TreeGrafter"/>
</dbReference>
<dbReference type="AlphaFoldDB" id="A0A1X0KK35"/>
<keyword evidence="4" id="KW-0560">Oxidoreductase</keyword>
<keyword evidence="8" id="KW-1185">Reference proteome</keyword>
<comment type="cofactor">
    <cofactor evidence="1">
        <name>FAD</name>
        <dbReference type="ChEBI" id="CHEBI:57692"/>
    </cofactor>
</comment>
<dbReference type="InterPro" id="IPR016156">
    <property type="entry name" value="FAD/NAD-linked_Rdtase_dimer_sf"/>
</dbReference>
<feature type="domain" description="Reductase C-terminal" evidence="6">
    <location>
        <begin position="322"/>
        <end position="394"/>
    </location>
</feature>
<dbReference type="Proteomes" id="UP000192601">
    <property type="component" value="Unassembled WGS sequence"/>
</dbReference>
<dbReference type="InterPro" id="IPR036188">
    <property type="entry name" value="FAD/NAD-bd_sf"/>
</dbReference>
<organism evidence="7 8">
    <name type="scientific">Mycobacterium scrofulaceum</name>
    <dbReference type="NCBI Taxonomy" id="1783"/>
    <lineage>
        <taxon>Bacteria</taxon>
        <taxon>Bacillati</taxon>
        <taxon>Actinomycetota</taxon>
        <taxon>Actinomycetes</taxon>
        <taxon>Mycobacteriales</taxon>
        <taxon>Mycobacteriaceae</taxon>
        <taxon>Mycobacterium</taxon>
    </lineage>
</organism>
<dbReference type="InterPro" id="IPR028202">
    <property type="entry name" value="Reductase_C"/>
</dbReference>
<dbReference type="PRINTS" id="PR00368">
    <property type="entry name" value="FADPNR"/>
</dbReference>
<proteinExistence type="predicted"/>
<evidence type="ECO:0000256" key="1">
    <source>
        <dbReference type="ARBA" id="ARBA00001974"/>
    </source>
</evidence>
<dbReference type="GO" id="GO:0016651">
    <property type="term" value="F:oxidoreductase activity, acting on NAD(P)H"/>
    <property type="evidence" value="ECO:0007669"/>
    <property type="project" value="TreeGrafter"/>
</dbReference>
<name>A0A1X0KK35_MYCSC</name>
<dbReference type="Gene3D" id="3.30.390.30">
    <property type="match status" value="1"/>
</dbReference>
<feature type="domain" description="FAD/NAD(P)-binding" evidence="5">
    <location>
        <begin position="5"/>
        <end position="301"/>
    </location>
</feature>
<evidence type="ECO:0000313" key="7">
    <source>
        <dbReference type="EMBL" id="ORB75687.1"/>
    </source>
</evidence>
<dbReference type="SUPFAM" id="SSF51905">
    <property type="entry name" value="FAD/NAD(P)-binding domain"/>
    <property type="match status" value="2"/>
</dbReference>
<dbReference type="PANTHER" id="PTHR43557">
    <property type="entry name" value="APOPTOSIS-INDUCING FACTOR 1"/>
    <property type="match status" value="1"/>
</dbReference>
<dbReference type="EMBL" id="MVIJ01000003">
    <property type="protein sequence ID" value="ORB75687.1"/>
    <property type="molecule type" value="Genomic_DNA"/>
</dbReference>
<dbReference type="SUPFAM" id="SSF55424">
    <property type="entry name" value="FAD/NAD-linked reductases, dimerisation (C-terminal) domain"/>
    <property type="match status" value="1"/>
</dbReference>
<evidence type="ECO:0000256" key="3">
    <source>
        <dbReference type="ARBA" id="ARBA00022827"/>
    </source>
</evidence>
<keyword evidence="3" id="KW-0274">FAD</keyword>
<evidence type="ECO:0000259" key="6">
    <source>
        <dbReference type="Pfam" id="PF14759"/>
    </source>
</evidence>
<dbReference type="RefSeq" id="WP_009953913.1">
    <property type="nucleotide sequence ID" value="NZ_MVIJ01000003.1"/>
</dbReference>
<dbReference type="InterPro" id="IPR050446">
    <property type="entry name" value="FAD-oxidoreductase/Apoptosis"/>
</dbReference>
<dbReference type="STRING" id="1783.BST44_04145"/>
<dbReference type="PANTHER" id="PTHR43557:SF2">
    <property type="entry name" value="RIESKE DOMAIN-CONTAINING PROTEIN-RELATED"/>
    <property type="match status" value="1"/>
</dbReference>
<evidence type="ECO:0000256" key="2">
    <source>
        <dbReference type="ARBA" id="ARBA00022630"/>
    </source>
</evidence>
<gene>
    <name evidence="7" type="ORF">BST44_04145</name>
</gene>
<evidence type="ECO:0000259" key="5">
    <source>
        <dbReference type="Pfam" id="PF07992"/>
    </source>
</evidence>
<evidence type="ECO:0000313" key="8">
    <source>
        <dbReference type="Proteomes" id="UP000192601"/>
    </source>
</evidence>
<reference evidence="7 8" key="1">
    <citation type="submission" date="2017-02" db="EMBL/GenBank/DDBJ databases">
        <title>The new phylogeny of genus Mycobacterium.</title>
        <authorList>
            <person name="Tortoli E."/>
            <person name="Trovato A."/>
            <person name="Cirillo D.M."/>
        </authorList>
    </citation>
    <scope>NUCLEOTIDE SEQUENCE [LARGE SCALE GENOMIC DNA]</scope>
    <source>
        <strain evidence="7 8">DSM 43992</strain>
    </source>
</reference>